<comment type="pathway">
    <text evidence="5 8">Amino-acid biosynthesis; L-lysine biosynthesis via DAP pathway; L-lysine from DL-2,6-diaminopimelate: step 1/1.</text>
</comment>
<evidence type="ECO:0000256" key="5">
    <source>
        <dbReference type="HAMAP-Rule" id="MF_02120"/>
    </source>
</evidence>
<sequence length="421" mass="45042">MCFHYQDGELYAEGVSVAALARRVGTPFYCYSTDKLTRNFNAYQQALSDLNATVCYSVKANPNLSVVSAVARLGGGADVVSGGELFVARRAGIAADKIVFSGVGKTRAELEEAVKLGILQINAESAAEVETLNEIALALGKKANLALRVNPDVDALTHVKITTGKKENKFGVPWPEAHELYVKAARLPGIRIAGIAVHIGSQLLDLEPFRLAFTKIAAMVRTLESEGIGIENIDLGGGMGINYNVELPPTCEAYAQVVRETLGGFKKHLIVEPGRSIVGNAGILVTQVIGCKSNGEKNFIIVDAGMNDLIRPALYEAWHTILPVHKTGVAPMIADIVGPICESGDVFAHERIIEPVQAGGLLAIMCAGAYGAAMSSMYNFRPLVPEVLVNGKEFAVVRKRTSYEEMVSAYTVAPWLQGEGQ</sequence>
<dbReference type="InterPro" id="IPR002986">
    <property type="entry name" value="DAP_deCOOHase_LysA"/>
</dbReference>
<keyword evidence="5 8" id="KW-0457">Lysine biosynthesis</keyword>
<comment type="catalytic activity">
    <reaction evidence="5 8">
        <text>meso-2,6-diaminopimelate + H(+) = L-lysine + CO2</text>
        <dbReference type="Rhea" id="RHEA:15101"/>
        <dbReference type="ChEBI" id="CHEBI:15378"/>
        <dbReference type="ChEBI" id="CHEBI:16526"/>
        <dbReference type="ChEBI" id="CHEBI:32551"/>
        <dbReference type="ChEBI" id="CHEBI:57791"/>
        <dbReference type="EC" id="4.1.1.20"/>
    </reaction>
</comment>
<dbReference type="FunFam" id="3.20.20.10:FF:000003">
    <property type="entry name" value="Diaminopimelate decarboxylase"/>
    <property type="match status" value="1"/>
</dbReference>
<dbReference type="InterPro" id="IPR022643">
    <property type="entry name" value="De-COase2_C"/>
</dbReference>
<feature type="modified residue" description="N6-(pyridoxal phosphate)lysine" evidence="5 7">
    <location>
        <position position="59"/>
    </location>
</feature>
<dbReference type="CDD" id="cd06828">
    <property type="entry name" value="PLPDE_III_DapDC"/>
    <property type="match status" value="1"/>
</dbReference>
<dbReference type="PRINTS" id="PR01181">
    <property type="entry name" value="DAPDCRBXLASE"/>
</dbReference>
<evidence type="ECO:0000259" key="10">
    <source>
        <dbReference type="Pfam" id="PF02784"/>
    </source>
</evidence>
<keyword evidence="4 5" id="KW-0456">Lyase</keyword>
<proteinExistence type="inferred from homology"/>
<comment type="caution">
    <text evidence="11">The sequence shown here is derived from an EMBL/GenBank/DDBJ whole genome shotgun (WGS) entry which is preliminary data.</text>
</comment>
<dbReference type="RefSeq" id="WP_087288870.1">
    <property type="nucleotide sequence ID" value="NZ_NFJD01000004.1"/>
</dbReference>
<feature type="domain" description="Orn/DAP/Arg decarboxylase 2 N-terminal" evidence="10">
    <location>
        <begin position="34"/>
        <end position="278"/>
    </location>
</feature>
<gene>
    <name evidence="5" type="primary">lysA</name>
    <name evidence="11" type="ORF">B5F75_05710</name>
</gene>
<dbReference type="InterPro" id="IPR029066">
    <property type="entry name" value="PLP-binding_barrel"/>
</dbReference>
<protein>
    <recommendedName>
        <fullName evidence="5 6">Diaminopimelate decarboxylase</fullName>
        <shortName evidence="5">DAP decarboxylase</shortName>
        <shortName evidence="5">DAPDC</shortName>
        <ecNumber evidence="5 6">4.1.1.20</ecNumber>
    </recommendedName>
</protein>
<dbReference type="GO" id="GO:0008836">
    <property type="term" value="F:diaminopimelate decarboxylase activity"/>
    <property type="evidence" value="ECO:0007669"/>
    <property type="project" value="UniProtKB-UniRule"/>
</dbReference>
<evidence type="ECO:0000256" key="4">
    <source>
        <dbReference type="ARBA" id="ARBA00023239"/>
    </source>
</evidence>
<keyword evidence="12" id="KW-1185">Reference proteome</keyword>
<dbReference type="Proteomes" id="UP000196368">
    <property type="component" value="Unassembled WGS sequence"/>
</dbReference>
<dbReference type="HAMAP" id="MF_02120">
    <property type="entry name" value="LysA"/>
    <property type="match status" value="1"/>
</dbReference>
<dbReference type="GO" id="GO:0009089">
    <property type="term" value="P:lysine biosynthetic process via diaminopimelate"/>
    <property type="evidence" value="ECO:0007669"/>
    <property type="project" value="UniProtKB-UniRule"/>
</dbReference>
<dbReference type="Pfam" id="PF00278">
    <property type="entry name" value="Orn_DAP_Arg_deC"/>
    <property type="match status" value="1"/>
</dbReference>
<dbReference type="UniPathway" id="UPA00034">
    <property type="reaction ID" value="UER00027"/>
</dbReference>
<dbReference type="SUPFAM" id="SSF51419">
    <property type="entry name" value="PLP-binding barrel"/>
    <property type="match status" value="1"/>
</dbReference>
<name>A0A1Y4DAN7_9BACT</name>
<dbReference type="InterPro" id="IPR022644">
    <property type="entry name" value="De-COase2_N"/>
</dbReference>
<dbReference type="SUPFAM" id="SSF50621">
    <property type="entry name" value="Alanine racemase C-terminal domain-like"/>
    <property type="match status" value="1"/>
</dbReference>
<feature type="binding site" evidence="5">
    <location>
        <position position="315"/>
    </location>
    <ligand>
        <name>substrate</name>
    </ligand>
</feature>
<dbReference type="Gene3D" id="2.40.37.10">
    <property type="entry name" value="Lyase, Ornithine Decarboxylase, Chain A, domain 1"/>
    <property type="match status" value="1"/>
</dbReference>
<comment type="subunit">
    <text evidence="5">Homodimer.</text>
</comment>
<evidence type="ECO:0000256" key="3">
    <source>
        <dbReference type="ARBA" id="ARBA00022898"/>
    </source>
</evidence>
<feature type="active site" description="Proton donor" evidence="7">
    <location>
        <position position="341"/>
    </location>
</feature>
<reference evidence="12" key="1">
    <citation type="submission" date="2017-04" db="EMBL/GenBank/DDBJ databases">
        <title>Function of individual gut microbiota members based on whole genome sequencing of pure cultures obtained from chicken caecum.</title>
        <authorList>
            <person name="Medvecky M."/>
            <person name="Cejkova D."/>
            <person name="Polansky O."/>
            <person name="Karasova D."/>
            <person name="Kubasova T."/>
            <person name="Cizek A."/>
            <person name="Rychlik I."/>
        </authorList>
    </citation>
    <scope>NUCLEOTIDE SEQUENCE [LARGE SCALE GENOMIC DNA]</scope>
    <source>
        <strain evidence="12">An273</strain>
    </source>
</reference>
<dbReference type="PANTHER" id="PTHR43727">
    <property type="entry name" value="DIAMINOPIMELATE DECARBOXYLASE"/>
    <property type="match status" value="1"/>
</dbReference>
<evidence type="ECO:0000259" key="9">
    <source>
        <dbReference type="Pfam" id="PF00278"/>
    </source>
</evidence>
<dbReference type="OrthoDB" id="9802241at2"/>
<feature type="binding site" evidence="5">
    <location>
        <position position="275"/>
    </location>
    <ligand>
        <name>substrate</name>
    </ligand>
</feature>
<comment type="function">
    <text evidence="5">Specifically catalyzes the decarboxylation of meso-diaminopimelate (meso-DAP) to L-lysine.</text>
</comment>
<feature type="binding site" evidence="5">
    <location>
        <position position="370"/>
    </location>
    <ligand>
        <name>pyridoxal 5'-phosphate</name>
        <dbReference type="ChEBI" id="CHEBI:597326"/>
    </ligand>
</feature>
<feature type="binding site" evidence="5">
    <location>
        <position position="238"/>
    </location>
    <ligand>
        <name>pyridoxal 5'-phosphate</name>
        <dbReference type="ChEBI" id="CHEBI:597326"/>
    </ligand>
</feature>
<dbReference type="PRINTS" id="PR01179">
    <property type="entry name" value="ODADCRBXLASE"/>
</dbReference>
<dbReference type="InterPro" id="IPR000183">
    <property type="entry name" value="Orn/DAP/Arg_de-COase"/>
</dbReference>
<feature type="domain" description="Orn/DAP/Arg decarboxylase 2 C-terminal" evidence="9">
    <location>
        <begin position="28"/>
        <end position="368"/>
    </location>
</feature>
<feature type="binding site" evidence="5">
    <location>
        <begin position="272"/>
        <end position="275"/>
    </location>
    <ligand>
        <name>pyridoxal 5'-phosphate</name>
        <dbReference type="ChEBI" id="CHEBI:597326"/>
    </ligand>
</feature>
<evidence type="ECO:0000256" key="1">
    <source>
        <dbReference type="ARBA" id="ARBA00001933"/>
    </source>
</evidence>
<evidence type="ECO:0000313" key="12">
    <source>
        <dbReference type="Proteomes" id="UP000196368"/>
    </source>
</evidence>
<dbReference type="PANTHER" id="PTHR43727:SF2">
    <property type="entry name" value="GROUP IV DECARBOXYLASE"/>
    <property type="match status" value="1"/>
</dbReference>
<dbReference type="NCBIfam" id="TIGR01048">
    <property type="entry name" value="lysA"/>
    <property type="match status" value="1"/>
</dbReference>
<dbReference type="Pfam" id="PF02784">
    <property type="entry name" value="Orn_Arg_deC_N"/>
    <property type="match status" value="1"/>
</dbReference>
<dbReference type="Gene3D" id="3.20.20.10">
    <property type="entry name" value="Alanine racemase"/>
    <property type="match status" value="1"/>
</dbReference>
<dbReference type="EC" id="4.1.1.20" evidence="5 6"/>
<accession>A0A1Y4DAN7</accession>
<evidence type="ECO:0000256" key="8">
    <source>
        <dbReference type="RuleBase" id="RU003738"/>
    </source>
</evidence>
<dbReference type="GO" id="GO:0030170">
    <property type="term" value="F:pyridoxal phosphate binding"/>
    <property type="evidence" value="ECO:0007669"/>
    <property type="project" value="UniProtKB-UniRule"/>
</dbReference>
<dbReference type="AlphaFoldDB" id="A0A1Y4DAN7"/>
<feature type="binding site" evidence="5">
    <location>
        <position position="342"/>
    </location>
    <ligand>
        <name>substrate</name>
    </ligand>
</feature>
<evidence type="ECO:0000256" key="2">
    <source>
        <dbReference type="ARBA" id="ARBA00022793"/>
    </source>
</evidence>
<organism evidence="11 12">
    <name type="scientific">Candidatus Avelusimicrobium gallicola</name>
    <dbReference type="NCBI Taxonomy" id="2562704"/>
    <lineage>
        <taxon>Bacteria</taxon>
        <taxon>Pseudomonadati</taxon>
        <taxon>Elusimicrobiota</taxon>
        <taxon>Elusimicrobia</taxon>
        <taxon>Elusimicrobiales</taxon>
        <taxon>Elusimicrobiaceae</taxon>
        <taxon>Candidatus Avelusimicrobium</taxon>
    </lineage>
</organism>
<dbReference type="InterPro" id="IPR009006">
    <property type="entry name" value="Ala_racemase/Decarboxylase_C"/>
</dbReference>
<feature type="binding site" evidence="5">
    <location>
        <position position="370"/>
    </location>
    <ligand>
        <name>substrate</name>
    </ligand>
</feature>
<comment type="similarity">
    <text evidence="5">Belongs to the Orn/Lys/Arg decarboxylase class-II family. LysA subfamily.</text>
</comment>
<keyword evidence="5" id="KW-0028">Amino-acid biosynthesis</keyword>
<comment type="cofactor">
    <cofactor evidence="1 5 7 8">
        <name>pyridoxal 5'-phosphate</name>
        <dbReference type="ChEBI" id="CHEBI:597326"/>
    </cofactor>
</comment>
<dbReference type="EMBL" id="NFJD01000004">
    <property type="protein sequence ID" value="OUO56116.1"/>
    <property type="molecule type" value="Genomic_DNA"/>
</dbReference>
<evidence type="ECO:0000313" key="11">
    <source>
        <dbReference type="EMBL" id="OUO56116.1"/>
    </source>
</evidence>
<evidence type="ECO:0000256" key="6">
    <source>
        <dbReference type="NCBIfam" id="TIGR01048"/>
    </source>
</evidence>
<keyword evidence="2 5" id="KW-0210">Decarboxylase</keyword>
<feature type="binding site" evidence="5">
    <location>
        <position position="311"/>
    </location>
    <ligand>
        <name>substrate</name>
    </ligand>
</feature>
<keyword evidence="3 5" id="KW-0663">Pyridoxal phosphate</keyword>
<evidence type="ECO:0000256" key="7">
    <source>
        <dbReference type="PIRSR" id="PIRSR600183-50"/>
    </source>
</evidence>